<organism evidence="3 4">
    <name type="scientific">Ruminobacter amylophilus</name>
    <dbReference type="NCBI Taxonomy" id="867"/>
    <lineage>
        <taxon>Bacteria</taxon>
        <taxon>Pseudomonadati</taxon>
        <taxon>Pseudomonadota</taxon>
        <taxon>Gammaproteobacteria</taxon>
        <taxon>Aeromonadales</taxon>
        <taxon>Succinivibrionaceae</taxon>
        <taxon>Ruminobacter</taxon>
    </lineage>
</organism>
<dbReference type="GO" id="GO:0005829">
    <property type="term" value="C:cytosol"/>
    <property type="evidence" value="ECO:0007669"/>
    <property type="project" value="TreeGrafter"/>
</dbReference>
<dbReference type="GO" id="GO:0046857">
    <property type="term" value="F:oxidoreductase activity, acting on other nitrogenous compounds as donors, with NAD or NADP as acceptor"/>
    <property type="evidence" value="ECO:0007669"/>
    <property type="project" value="TreeGrafter"/>
</dbReference>
<gene>
    <name evidence="3" type="ORF">SAMN02910344_01390</name>
</gene>
<evidence type="ECO:0000259" key="2">
    <source>
        <dbReference type="Pfam" id="PF00881"/>
    </source>
</evidence>
<dbReference type="GO" id="GO:0046256">
    <property type="term" value="P:2,4,6-trinitrotoluene catabolic process"/>
    <property type="evidence" value="ECO:0007669"/>
    <property type="project" value="TreeGrafter"/>
</dbReference>
<dbReference type="CDD" id="cd02136">
    <property type="entry name" value="PnbA_NfnB-like"/>
    <property type="match status" value="1"/>
</dbReference>
<dbReference type="AlphaFoldDB" id="A0A662ZHN8"/>
<dbReference type="InterPro" id="IPR050627">
    <property type="entry name" value="Nitroreductase/BluB"/>
</dbReference>
<evidence type="ECO:0000313" key="3">
    <source>
        <dbReference type="EMBL" id="SFP43744.1"/>
    </source>
</evidence>
<dbReference type="EMBL" id="FOXF01000023">
    <property type="protein sequence ID" value="SFP43744.1"/>
    <property type="molecule type" value="Genomic_DNA"/>
</dbReference>
<sequence>MLLKDNKVNEIIKAIKERRSIRSFKSDPVPHDLVSQIAEAGLYAASSRGKQATVIVAVTEKNLRDRLSSVNCSIGGWKEDFDPFYGAPAVLIVLGLKENANHVYDGSLVMGNMMLAAHSLGLGSCWIHRAREEFEMPEFRALLKELGVSEEYVGIGHCAVGYIDGELPPAPERKANRLFFVE</sequence>
<evidence type="ECO:0000256" key="1">
    <source>
        <dbReference type="ARBA" id="ARBA00023027"/>
    </source>
</evidence>
<keyword evidence="4" id="KW-1185">Reference proteome</keyword>
<dbReference type="InterPro" id="IPR029479">
    <property type="entry name" value="Nitroreductase"/>
</dbReference>
<feature type="domain" description="Nitroreductase" evidence="2">
    <location>
        <begin position="83"/>
        <end position="162"/>
    </location>
</feature>
<dbReference type="PANTHER" id="PTHR23026:SF125">
    <property type="entry name" value="OXYGEN-INSENSITIVE NAD(P)H NITROREDUCTASE"/>
    <property type="match status" value="1"/>
</dbReference>
<dbReference type="Gene3D" id="3.40.109.10">
    <property type="entry name" value="NADH Oxidase"/>
    <property type="match status" value="1"/>
</dbReference>
<protein>
    <recommendedName>
        <fullName evidence="2">Nitroreductase domain-containing protein</fullName>
    </recommendedName>
</protein>
<dbReference type="InterPro" id="IPR000415">
    <property type="entry name" value="Nitroreductase-like"/>
</dbReference>
<dbReference type="Pfam" id="PF00881">
    <property type="entry name" value="Nitroreductase"/>
    <property type="match status" value="2"/>
</dbReference>
<dbReference type="SUPFAM" id="SSF55469">
    <property type="entry name" value="FMN-dependent nitroreductase-like"/>
    <property type="match status" value="1"/>
</dbReference>
<keyword evidence="1" id="KW-0520">NAD</keyword>
<dbReference type="PANTHER" id="PTHR23026">
    <property type="entry name" value="NADPH NITROREDUCTASE"/>
    <property type="match status" value="1"/>
</dbReference>
<evidence type="ECO:0000313" key="4">
    <source>
        <dbReference type="Proteomes" id="UP000243745"/>
    </source>
</evidence>
<dbReference type="Proteomes" id="UP000243745">
    <property type="component" value="Unassembled WGS sequence"/>
</dbReference>
<proteinExistence type="predicted"/>
<feature type="domain" description="Nitroreductase" evidence="2">
    <location>
        <begin position="15"/>
        <end position="68"/>
    </location>
</feature>
<reference evidence="3 4" key="1">
    <citation type="submission" date="2016-10" db="EMBL/GenBank/DDBJ databases">
        <authorList>
            <person name="Varghese N."/>
            <person name="Submissions S."/>
        </authorList>
    </citation>
    <scope>NUCLEOTIDE SEQUENCE [LARGE SCALE GENOMIC DNA]</scope>
    <source>
        <strain evidence="3 4">DSM 1361</strain>
    </source>
</reference>
<name>A0A662ZHN8_9GAMM</name>
<accession>A0A662ZHN8</accession>